<dbReference type="Proteomes" id="UP001604336">
    <property type="component" value="Unassembled WGS sequence"/>
</dbReference>
<dbReference type="AlphaFoldDB" id="A0ABD1W094"/>
<organism evidence="1 2">
    <name type="scientific">Abeliophyllum distichum</name>
    <dbReference type="NCBI Taxonomy" id="126358"/>
    <lineage>
        <taxon>Eukaryota</taxon>
        <taxon>Viridiplantae</taxon>
        <taxon>Streptophyta</taxon>
        <taxon>Embryophyta</taxon>
        <taxon>Tracheophyta</taxon>
        <taxon>Spermatophyta</taxon>
        <taxon>Magnoliopsida</taxon>
        <taxon>eudicotyledons</taxon>
        <taxon>Gunneridae</taxon>
        <taxon>Pentapetalae</taxon>
        <taxon>asterids</taxon>
        <taxon>lamiids</taxon>
        <taxon>Lamiales</taxon>
        <taxon>Oleaceae</taxon>
        <taxon>Forsythieae</taxon>
        <taxon>Abeliophyllum</taxon>
    </lineage>
</organism>
<name>A0ABD1W094_9LAMI</name>
<sequence>MVQEKAEYAKFRNCDVYKIYHRYLSLFGQAFDLDKYIMTPTKLSQRGIDGVINSGNDSSHDTLPINVETRDSSDEGHFELRSCSQMDISGCHSGEKQKVFARRSNEKAKKIRSVDLSYLV</sequence>
<reference evidence="2" key="1">
    <citation type="submission" date="2024-07" db="EMBL/GenBank/DDBJ databases">
        <title>Two chromosome-level genome assemblies of Korean endemic species Abeliophyllum distichum and Forsythia ovata (Oleaceae).</title>
        <authorList>
            <person name="Jang H."/>
        </authorList>
    </citation>
    <scope>NUCLEOTIDE SEQUENCE [LARGE SCALE GENOMIC DNA]</scope>
</reference>
<gene>
    <name evidence="1" type="ORF">Adt_04027</name>
</gene>
<comment type="caution">
    <text evidence="1">The sequence shown here is derived from an EMBL/GenBank/DDBJ whole genome shotgun (WGS) entry which is preliminary data.</text>
</comment>
<dbReference type="EMBL" id="JBFOLK010000001">
    <property type="protein sequence ID" value="KAL2543049.1"/>
    <property type="molecule type" value="Genomic_DNA"/>
</dbReference>
<keyword evidence="2" id="KW-1185">Reference proteome</keyword>
<evidence type="ECO:0000313" key="2">
    <source>
        <dbReference type="Proteomes" id="UP001604336"/>
    </source>
</evidence>
<proteinExistence type="predicted"/>
<accession>A0ABD1W094</accession>
<protein>
    <submittedName>
        <fullName evidence="1">Uncharacterized protein</fullName>
    </submittedName>
</protein>
<evidence type="ECO:0000313" key="1">
    <source>
        <dbReference type="EMBL" id="KAL2543049.1"/>
    </source>
</evidence>